<dbReference type="AlphaFoldDB" id="A0A1B2DMJ9"/>
<protein>
    <submittedName>
        <fullName evidence="2">Uncharacterized protein</fullName>
    </submittedName>
</protein>
<feature type="signal peptide" evidence="1">
    <location>
        <begin position="1"/>
        <end position="20"/>
    </location>
</feature>
<gene>
    <name evidence="2" type="ORF">BBD42_22430</name>
</gene>
<reference evidence="2" key="1">
    <citation type="submission" date="2016-08" db="EMBL/GenBank/DDBJ databases">
        <title>Complete Genome Seqeunce of Paenibacillus sp. BIHB 4019 from tea rhizoplane.</title>
        <authorList>
            <person name="Thakur R."/>
            <person name="Swarnkar M.K."/>
            <person name="Gulati A."/>
        </authorList>
    </citation>
    <scope>NUCLEOTIDE SEQUENCE [LARGE SCALE GENOMIC DNA]</scope>
    <source>
        <strain evidence="2">BIHB4019</strain>
    </source>
</reference>
<proteinExistence type="predicted"/>
<sequence length="150" mass="16478">MKLQKWIAALCAACSLFIFASTGFAQETAKEQHTVGPVQVFDVKAGKVVLTVPNDKDYQKMANSWLGSITGLAPQLTNDNTCTYVYRVPLAKPYKLSTNNISLHATEVFLFVCEGKVPQLLVFDEQRRPLLLLFTADIAAFVKKVGIPAA</sequence>
<feature type="chain" id="PRO_5038859245" evidence="1">
    <location>
        <begin position="21"/>
        <end position="150"/>
    </location>
</feature>
<evidence type="ECO:0000313" key="2">
    <source>
        <dbReference type="EMBL" id="ANY68929.1"/>
    </source>
</evidence>
<dbReference type="RefSeq" id="WP_216364863.1">
    <property type="nucleotide sequence ID" value="NZ_CP016808.1"/>
</dbReference>
<accession>A0A1B2DMJ9</accession>
<organism evidence="2">
    <name type="scientific">Paenibacillus sp. BIHB 4019</name>
    <dbReference type="NCBI Taxonomy" id="1870819"/>
    <lineage>
        <taxon>Bacteria</taxon>
        <taxon>Bacillati</taxon>
        <taxon>Bacillota</taxon>
        <taxon>Bacilli</taxon>
        <taxon>Bacillales</taxon>
        <taxon>Paenibacillaceae</taxon>
        <taxon>Paenibacillus</taxon>
    </lineage>
</organism>
<dbReference type="EMBL" id="CP016808">
    <property type="protein sequence ID" value="ANY68929.1"/>
    <property type="molecule type" value="Genomic_DNA"/>
</dbReference>
<keyword evidence="1" id="KW-0732">Signal</keyword>
<evidence type="ECO:0000256" key="1">
    <source>
        <dbReference type="SAM" id="SignalP"/>
    </source>
</evidence>
<name>A0A1B2DMJ9_9BACL</name>